<dbReference type="AlphaFoldDB" id="A0AAJ2NNH4"/>
<dbReference type="PIRSF" id="PIRSF012526">
    <property type="entry name" value="CYTH_UCP012526"/>
    <property type="match status" value="1"/>
</dbReference>
<dbReference type="Proteomes" id="UP001285636">
    <property type="component" value="Unassembled WGS sequence"/>
</dbReference>
<proteinExistence type="predicted"/>
<reference evidence="2" key="1">
    <citation type="submission" date="2023-10" db="EMBL/GenBank/DDBJ databases">
        <title>Screening of Alkalihalophilus pseudofirmusBZ-TG-HK211 and Its Alleviation of Salt Stress on Rapeseed Growth.</title>
        <authorList>
            <person name="Zhao B."/>
            <person name="Guo T."/>
        </authorList>
    </citation>
    <scope>NUCLEOTIDE SEQUENCE</scope>
    <source>
        <strain evidence="2">BZ-TG-HK211</strain>
    </source>
</reference>
<dbReference type="InterPro" id="IPR023577">
    <property type="entry name" value="CYTH_domain"/>
</dbReference>
<dbReference type="InterPro" id="IPR009195">
    <property type="entry name" value="Uncharacterised_YjbK"/>
</dbReference>
<gene>
    <name evidence="2" type="ORF">RYX45_10570</name>
</gene>
<dbReference type="RefSeq" id="WP_323466747.1">
    <property type="nucleotide sequence ID" value="NZ_CP144224.1"/>
</dbReference>
<protein>
    <submittedName>
        <fullName evidence="2">CYTH domain-containing protein</fullName>
    </submittedName>
</protein>
<dbReference type="CDD" id="cd07762">
    <property type="entry name" value="CYTH-like_Pase_1"/>
    <property type="match status" value="1"/>
</dbReference>
<evidence type="ECO:0000313" key="3">
    <source>
        <dbReference type="Proteomes" id="UP001285636"/>
    </source>
</evidence>
<dbReference type="InterPro" id="IPR033469">
    <property type="entry name" value="CYTH-like_dom_sf"/>
</dbReference>
<evidence type="ECO:0000313" key="2">
    <source>
        <dbReference type="EMBL" id="MDV2885621.1"/>
    </source>
</evidence>
<dbReference type="PROSITE" id="PS51707">
    <property type="entry name" value="CYTH"/>
    <property type="match status" value="1"/>
</dbReference>
<dbReference type="EMBL" id="JAWJAY010000002">
    <property type="protein sequence ID" value="MDV2885621.1"/>
    <property type="molecule type" value="Genomic_DNA"/>
</dbReference>
<dbReference type="SMART" id="SM01118">
    <property type="entry name" value="CYTH"/>
    <property type="match status" value="1"/>
</dbReference>
<dbReference type="Pfam" id="PF01928">
    <property type="entry name" value="CYTH"/>
    <property type="match status" value="1"/>
</dbReference>
<evidence type="ECO:0000259" key="1">
    <source>
        <dbReference type="PROSITE" id="PS51707"/>
    </source>
</evidence>
<feature type="domain" description="CYTH" evidence="1">
    <location>
        <begin position="4"/>
        <end position="196"/>
    </location>
</feature>
<sequence length="198" mass="22545">MSQEIEIEVKSLVTEQAFHHLIQKVNYSVEHAVTQKNHYFETADFILKSKRSALRIREKEGNYTLTLKEPNNKPEQEGLLETHQMLSFNEAEHAINTGELPSGEVCEQLMQLGVNVDSLTYLGTLTTSRIEGEYENGILCFDKSTYLDQVDYEVEFEGSTLSHAQSVIEKLLTSANLSQAPTPNKVERFFDRKQQLSS</sequence>
<organism evidence="2 3">
    <name type="scientific">Alkalihalophilus pseudofirmus</name>
    <name type="common">Bacillus pseudofirmus</name>
    <dbReference type="NCBI Taxonomy" id="79885"/>
    <lineage>
        <taxon>Bacteria</taxon>
        <taxon>Bacillati</taxon>
        <taxon>Bacillota</taxon>
        <taxon>Bacilli</taxon>
        <taxon>Bacillales</taxon>
        <taxon>Bacillaceae</taxon>
        <taxon>Alkalihalophilus</taxon>
    </lineage>
</organism>
<comment type="caution">
    <text evidence="2">The sequence shown here is derived from an EMBL/GenBank/DDBJ whole genome shotgun (WGS) entry which is preliminary data.</text>
</comment>
<dbReference type="Gene3D" id="2.40.320.10">
    <property type="entry name" value="Hypothetical Protein Pfu-838710-001"/>
    <property type="match status" value="1"/>
</dbReference>
<accession>A0AAJ2NNH4</accession>
<dbReference type="SUPFAM" id="SSF55154">
    <property type="entry name" value="CYTH-like phosphatases"/>
    <property type="match status" value="1"/>
</dbReference>
<name>A0AAJ2NNH4_ALKPS</name>